<comment type="caution">
    <text evidence="5">The sequence shown here is derived from an EMBL/GenBank/DDBJ whole genome shotgun (WGS) entry which is preliminary data.</text>
</comment>
<dbReference type="SUPFAM" id="SSF46548">
    <property type="entry name" value="alpha-helical ferredoxin"/>
    <property type="match status" value="1"/>
</dbReference>
<dbReference type="InterPro" id="IPR017900">
    <property type="entry name" value="4Fe4S_Fe_S_CS"/>
</dbReference>
<evidence type="ECO:0000313" key="6">
    <source>
        <dbReference type="Proteomes" id="UP000824081"/>
    </source>
</evidence>
<evidence type="ECO:0000256" key="2">
    <source>
        <dbReference type="ARBA" id="ARBA00023004"/>
    </source>
</evidence>
<dbReference type="Pfam" id="PF17179">
    <property type="entry name" value="Fer4_22"/>
    <property type="match status" value="1"/>
</dbReference>
<dbReference type="PROSITE" id="PS51379">
    <property type="entry name" value="4FE4S_FER_2"/>
    <property type="match status" value="2"/>
</dbReference>
<accession>A0A9D1MG13</accession>
<evidence type="ECO:0000256" key="1">
    <source>
        <dbReference type="ARBA" id="ARBA00022723"/>
    </source>
</evidence>
<gene>
    <name evidence="5" type="ORF">IAC57_06520</name>
</gene>
<dbReference type="Proteomes" id="UP000824081">
    <property type="component" value="Unassembled WGS sequence"/>
</dbReference>
<dbReference type="PANTHER" id="PTHR40447">
    <property type="entry name" value="ANAEROBIC SULFITE REDUCTASE SUBUNIT A"/>
    <property type="match status" value="1"/>
</dbReference>
<proteinExistence type="predicted"/>
<reference evidence="5" key="2">
    <citation type="journal article" date="2021" name="PeerJ">
        <title>Extensive microbial diversity within the chicken gut microbiome revealed by metagenomics and culture.</title>
        <authorList>
            <person name="Gilroy R."/>
            <person name="Ravi A."/>
            <person name="Getino M."/>
            <person name="Pursley I."/>
            <person name="Horton D.L."/>
            <person name="Alikhan N.F."/>
            <person name="Baker D."/>
            <person name="Gharbi K."/>
            <person name="Hall N."/>
            <person name="Watson M."/>
            <person name="Adriaenssens E.M."/>
            <person name="Foster-Nyarko E."/>
            <person name="Jarju S."/>
            <person name="Secka A."/>
            <person name="Antonio M."/>
            <person name="Oren A."/>
            <person name="Chaudhuri R.R."/>
            <person name="La Ragione R."/>
            <person name="Hildebrand F."/>
            <person name="Pallen M.J."/>
        </authorList>
    </citation>
    <scope>NUCLEOTIDE SEQUENCE</scope>
    <source>
        <strain evidence="5">11687</strain>
    </source>
</reference>
<name>A0A9D1MG13_9FIRM</name>
<dbReference type="AlphaFoldDB" id="A0A9D1MG13"/>
<reference evidence="5" key="1">
    <citation type="submission" date="2020-10" db="EMBL/GenBank/DDBJ databases">
        <authorList>
            <person name="Gilroy R."/>
        </authorList>
    </citation>
    <scope>NUCLEOTIDE SEQUENCE</scope>
    <source>
        <strain evidence="5">11687</strain>
    </source>
</reference>
<dbReference type="InterPro" id="IPR009051">
    <property type="entry name" value="Helical_ferredxn"/>
</dbReference>
<evidence type="ECO:0000256" key="3">
    <source>
        <dbReference type="ARBA" id="ARBA00023014"/>
    </source>
</evidence>
<dbReference type="Gene3D" id="1.10.1060.10">
    <property type="entry name" value="Alpha-helical ferredoxin"/>
    <property type="match status" value="1"/>
</dbReference>
<dbReference type="GO" id="GO:0051536">
    <property type="term" value="F:iron-sulfur cluster binding"/>
    <property type="evidence" value="ECO:0007669"/>
    <property type="project" value="UniProtKB-KW"/>
</dbReference>
<dbReference type="EMBL" id="DVMZ01000175">
    <property type="protein sequence ID" value="HIU59740.1"/>
    <property type="molecule type" value="Genomic_DNA"/>
</dbReference>
<dbReference type="PROSITE" id="PS00198">
    <property type="entry name" value="4FE4S_FER_1"/>
    <property type="match status" value="2"/>
</dbReference>
<feature type="domain" description="4Fe-4S ferredoxin-type" evidence="4">
    <location>
        <begin position="303"/>
        <end position="335"/>
    </location>
</feature>
<sequence length="342" mass="38814">MLKIGKEKLNELYAAISAGAPLWLPVKKAGEVNYGLYEAGADVSLETLKTVKSPKDLFFPQSETMMRFKTEGKKIEILDVRSEKEPFVLFGVKACDFRAFDVLDRVFLDEPVDTYYQARREAATIVTLACSRPEESCFCKVFGIDATAPGGDITTWLDENFLYWQANTEKGEKLTERLRGLFAEGGESEVETQRAATKEIIARLPFSGLDLSRFKPENLNELFDLPVWQSLSEACLGCGACTFVCPTCQCFDIRDFKTNDGIIRYRCWDSCMYSDFTQMAAANSRTTQMQRYRQRFMHKLVYYPARYDGVYSCVGCGRCVNKCPQHLNIVKVIRTIGGEKHD</sequence>
<feature type="domain" description="4Fe-4S ferredoxin-type" evidence="4">
    <location>
        <begin position="224"/>
        <end position="256"/>
    </location>
</feature>
<keyword evidence="1" id="KW-0479">Metal-binding</keyword>
<keyword evidence="3" id="KW-0411">Iron-sulfur</keyword>
<dbReference type="PANTHER" id="PTHR40447:SF1">
    <property type="entry name" value="ANAEROBIC SULFITE REDUCTASE SUBUNIT A"/>
    <property type="match status" value="1"/>
</dbReference>
<keyword evidence="2" id="KW-0408">Iron</keyword>
<dbReference type="GO" id="GO:0046872">
    <property type="term" value="F:metal ion binding"/>
    <property type="evidence" value="ECO:0007669"/>
    <property type="project" value="UniProtKB-KW"/>
</dbReference>
<dbReference type="InterPro" id="IPR017896">
    <property type="entry name" value="4Fe4S_Fe-S-bd"/>
</dbReference>
<protein>
    <submittedName>
        <fullName evidence="5">4Fe-4S dicluster domain-containing protein</fullName>
    </submittedName>
</protein>
<organism evidence="5 6">
    <name type="scientific">Candidatus Scatosoma pullistercoris</name>
    <dbReference type="NCBI Taxonomy" id="2840934"/>
    <lineage>
        <taxon>Bacteria</taxon>
        <taxon>Bacillati</taxon>
        <taxon>Bacillota</taxon>
        <taxon>Clostridia</taxon>
        <taxon>Candidatus Scatosoma</taxon>
    </lineage>
</organism>
<evidence type="ECO:0000313" key="5">
    <source>
        <dbReference type="EMBL" id="HIU59740.1"/>
    </source>
</evidence>
<evidence type="ECO:0000259" key="4">
    <source>
        <dbReference type="PROSITE" id="PS51379"/>
    </source>
</evidence>